<organism evidence="2 3">
    <name type="scientific">Persicimonas caeni</name>
    <dbReference type="NCBI Taxonomy" id="2292766"/>
    <lineage>
        <taxon>Bacteria</taxon>
        <taxon>Deltaproteobacteria</taxon>
        <taxon>Bradymonadales</taxon>
        <taxon>Bradymonadaceae</taxon>
        <taxon>Persicimonas</taxon>
    </lineage>
</organism>
<dbReference type="AlphaFoldDB" id="A0A4Y6PZZ2"/>
<evidence type="ECO:0000313" key="3">
    <source>
        <dbReference type="Proteomes" id="UP000315995"/>
    </source>
</evidence>
<feature type="signal peptide" evidence="1">
    <location>
        <begin position="1"/>
        <end position="23"/>
    </location>
</feature>
<keyword evidence="3" id="KW-1185">Reference proteome</keyword>
<dbReference type="EMBL" id="CP041186">
    <property type="protein sequence ID" value="QDG53833.1"/>
    <property type="molecule type" value="Genomic_DNA"/>
</dbReference>
<accession>A0A5B8YBJ9</accession>
<proteinExistence type="predicted"/>
<sequence>MGRRIFRKSTMLLAALVLVNLWAATVSGQDEEASKKATAQQKRVALRQVENPLSKIVRIPVEAQYFFGQGPDDRFAYQVDLKGERWLVPVGFGVGRLVLEDLFPSNVRVEGYYRVERPENASPWTVRVRITVVLPRLERW</sequence>
<accession>A0A4Y6PZZ2</accession>
<dbReference type="Proteomes" id="UP000315995">
    <property type="component" value="Chromosome"/>
</dbReference>
<gene>
    <name evidence="2" type="ORF">FIV42_24730</name>
</gene>
<protein>
    <submittedName>
        <fullName evidence="2">Uncharacterized protein</fullName>
    </submittedName>
</protein>
<dbReference type="OrthoDB" id="9809066at2"/>
<dbReference type="RefSeq" id="WP_141200287.1">
    <property type="nucleotide sequence ID" value="NZ_CP041186.1"/>
</dbReference>
<name>A0A4Y6PZZ2_PERCE</name>
<keyword evidence="1" id="KW-0732">Signal</keyword>
<feature type="chain" id="PRO_5030106781" evidence="1">
    <location>
        <begin position="24"/>
        <end position="140"/>
    </location>
</feature>
<evidence type="ECO:0000256" key="1">
    <source>
        <dbReference type="SAM" id="SignalP"/>
    </source>
</evidence>
<reference evidence="2 3" key="1">
    <citation type="submission" date="2019-06" db="EMBL/GenBank/DDBJ databases">
        <title>Persicimonas caeni gen. nov., sp. nov., a predatory bacterium isolated from solar saltern.</title>
        <authorList>
            <person name="Wang S."/>
        </authorList>
    </citation>
    <scope>NUCLEOTIDE SEQUENCE [LARGE SCALE GENOMIC DNA]</scope>
    <source>
        <strain evidence="2 3">YN101</strain>
    </source>
</reference>
<evidence type="ECO:0000313" key="2">
    <source>
        <dbReference type="EMBL" id="QDG53833.1"/>
    </source>
</evidence>